<dbReference type="PANTHER" id="PTHR46101">
    <property type="match status" value="1"/>
</dbReference>
<organism evidence="9 10">
    <name type="scientific">Marinomonas transparens</name>
    <dbReference type="NCBI Taxonomy" id="2795388"/>
    <lineage>
        <taxon>Bacteria</taxon>
        <taxon>Pseudomonadati</taxon>
        <taxon>Pseudomonadota</taxon>
        <taxon>Gammaproteobacteria</taxon>
        <taxon>Oceanospirillales</taxon>
        <taxon>Oceanospirillaceae</taxon>
        <taxon>Marinomonas</taxon>
    </lineage>
</organism>
<dbReference type="InterPro" id="IPR023523">
    <property type="entry name" value="Hist_deCOase_bac"/>
</dbReference>
<dbReference type="HAMAP" id="MF_00609">
    <property type="entry name" value="Pyridoxal_decarbox"/>
    <property type="match status" value="1"/>
</dbReference>
<evidence type="ECO:0000313" key="10">
    <source>
        <dbReference type="Proteomes" id="UP000628710"/>
    </source>
</evidence>
<protein>
    <recommendedName>
        <fullName evidence="6">Histidine decarboxylase</fullName>
        <shortName evidence="6">HDC</shortName>
        <ecNumber evidence="6">4.1.1.22</ecNumber>
    </recommendedName>
</protein>
<dbReference type="GO" id="GO:0019752">
    <property type="term" value="P:carboxylic acid metabolic process"/>
    <property type="evidence" value="ECO:0007669"/>
    <property type="project" value="InterPro"/>
</dbReference>
<keyword evidence="4 6" id="KW-0663">Pyridoxal phosphate</keyword>
<dbReference type="AlphaFoldDB" id="A0A934MXI3"/>
<comment type="subunit">
    <text evidence="6">Homotetramer.</text>
</comment>
<evidence type="ECO:0000256" key="1">
    <source>
        <dbReference type="ARBA" id="ARBA00001933"/>
    </source>
</evidence>
<feature type="binding site" evidence="6">
    <location>
        <position position="120"/>
    </location>
    <ligand>
        <name>substrate</name>
    </ligand>
</feature>
<dbReference type="Pfam" id="PF00282">
    <property type="entry name" value="Pyridoxal_deC"/>
    <property type="match status" value="1"/>
</dbReference>
<dbReference type="GO" id="GO:0030170">
    <property type="term" value="F:pyridoxal phosphate binding"/>
    <property type="evidence" value="ECO:0007669"/>
    <property type="project" value="InterPro"/>
</dbReference>
<keyword evidence="10" id="KW-1185">Reference proteome</keyword>
<dbReference type="Gene3D" id="3.40.640.10">
    <property type="entry name" value="Type I PLP-dependent aspartate aminotransferase-like (Major domain)"/>
    <property type="match status" value="1"/>
</dbReference>
<name>A0A934MXI3_9GAMM</name>
<sequence>MILSATNQNRLDTFWDYCLEHQYFNIGYPESADFDYSTLYRFFNFSLNNCGDWQESSNYALNSFDFEKEVMKYYADLFQIPFKESWGYVTNGGTEGNMFGCYLARELFPNATLYYSKETHYSVVKIAKLLRMKSCIIECLDNGEIDTDDLIQKIEGNKDRNPIIFANIGTTMSGAVDNIKAIKQRLKQIGIERQDFYLHADAALSGMILPFVDNPQPFSFADGVDSICLSGHKMIGSPIPCGIVVAKRVNVDRISVDVDYISARDQTISGSRNGHSVLMMWAAINSRSSQQWQQRIQHCLQMAQYAVDKFQAAGVPAWRNPNSITVVFPCPSEEVWRKHHLAVSEPNAHLITTAHHKDTQKIDILITDVIADQQDVITDQQTTPKRFAYS</sequence>
<gene>
    <name evidence="6" type="primary">hdc</name>
    <name evidence="9" type="ORF">I8J31_16850</name>
</gene>
<dbReference type="InterPro" id="IPR015421">
    <property type="entry name" value="PyrdxlP-dep_Trfase_major"/>
</dbReference>
<evidence type="ECO:0000256" key="8">
    <source>
        <dbReference type="RuleBase" id="RU000382"/>
    </source>
</evidence>
<evidence type="ECO:0000256" key="6">
    <source>
        <dbReference type="HAMAP-Rule" id="MF_00609"/>
    </source>
</evidence>
<proteinExistence type="inferred from homology"/>
<comment type="catalytic activity">
    <reaction evidence="6">
        <text>L-histidine + H(+) = histamine + CO2</text>
        <dbReference type="Rhea" id="RHEA:20840"/>
        <dbReference type="ChEBI" id="CHEBI:15378"/>
        <dbReference type="ChEBI" id="CHEBI:16526"/>
        <dbReference type="ChEBI" id="CHEBI:57595"/>
        <dbReference type="ChEBI" id="CHEBI:58432"/>
        <dbReference type="EC" id="4.1.1.22"/>
    </reaction>
</comment>
<dbReference type="PROSITE" id="PS00392">
    <property type="entry name" value="DDC_GAD_HDC_YDC"/>
    <property type="match status" value="1"/>
</dbReference>
<dbReference type="NCBIfam" id="NF002748">
    <property type="entry name" value="PRK02769.1"/>
    <property type="match status" value="1"/>
</dbReference>
<dbReference type="InterPro" id="IPR021115">
    <property type="entry name" value="Pyridoxal-P_BS"/>
</dbReference>
<dbReference type="GO" id="GO:0004398">
    <property type="term" value="F:histidine decarboxylase activity"/>
    <property type="evidence" value="ECO:0007669"/>
    <property type="project" value="UniProtKB-UniRule"/>
</dbReference>
<dbReference type="EC" id="4.1.1.22" evidence="6"/>
<accession>A0A934MXI3</accession>
<dbReference type="PANTHER" id="PTHR46101:SF2">
    <property type="entry name" value="SERINE DECARBOXYLASE"/>
    <property type="match status" value="1"/>
</dbReference>
<comment type="caution">
    <text evidence="9">The sequence shown here is derived from an EMBL/GenBank/DDBJ whole genome shotgun (WGS) entry which is preliminary data.</text>
</comment>
<comment type="cofactor">
    <cofactor evidence="1 6 7 8">
        <name>pyridoxal 5'-phosphate</name>
        <dbReference type="ChEBI" id="CHEBI:597326"/>
    </cofactor>
</comment>
<comment type="similarity">
    <text evidence="2 6 8">Belongs to the group II decarboxylase family.</text>
</comment>
<feature type="modified residue" description="N6-(pyridoxal phosphate)lysine" evidence="6 7">
    <location>
        <position position="233"/>
    </location>
</feature>
<evidence type="ECO:0000256" key="3">
    <source>
        <dbReference type="ARBA" id="ARBA00022793"/>
    </source>
</evidence>
<evidence type="ECO:0000256" key="4">
    <source>
        <dbReference type="ARBA" id="ARBA00022898"/>
    </source>
</evidence>
<keyword evidence="3 6" id="KW-0210">Decarboxylase</keyword>
<reference evidence="9" key="1">
    <citation type="submission" date="2020-12" db="EMBL/GenBank/DDBJ databases">
        <title>Marinomonas arctica sp. nov., a psychrotolerant bacterium isolated from the Arctic.</title>
        <authorList>
            <person name="Zhang Y."/>
        </authorList>
    </citation>
    <scope>NUCLEOTIDE SEQUENCE</scope>
    <source>
        <strain evidence="9">C1424</strain>
    </source>
</reference>
<dbReference type="InterPro" id="IPR051151">
    <property type="entry name" value="Group_II_Decarboxylase"/>
</dbReference>
<dbReference type="EMBL" id="JAEMNX010000023">
    <property type="protein sequence ID" value="MBJ7539349.1"/>
    <property type="molecule type" value="Genomic_DNA"/>
</dbReference>
<dbReference type="InterPro" id="IPR015424">
    <property type="entry name" value="PyrdxlP-dep_Trfase"/>
</dbReference>
<keyword evidence="5 6" id="KW-0456">Lyase</keyword>
<dbReference type="SUPFAM" id="SSF53383">
    <property type="entry name" value="PLP-dependent transferases"/>
    <property type="match status" value="1"/>
</dbReference>
<dbReference type="Proteomes" id="UP000628710">
    <property type="component" value="Unassembled WGS sequence"/>
</dbReference>
<evidence type="ECO:0000256" key="5">
    <source>
        <dbReference type="ARBA" id="ARBA00023239"/>
    </source>
</evidence>
<evidence type="ECO:0000256" key="7">
    <source>
        <dbReference type="PIRSR" id="PIRSR602129-50"/>
    </source>
</evidence>
<evidence type="ECO:0000313" key="9">
    <source>
        <dbReference type="EMBL" id="MBJ7539349.1"/>
    </source>
</evidence>
<dbReference type="RefSeq" id="WP_199469750.1">
    <property type="nucleotide sequence ID" value="NZ_JAEMNX010000023.1"/>
</dbReference>
<dbReference type="InterPro" id="IPR002129">
    <property type="entry name" value="PyrdxlP-dep_de-COase"/>
</dbReference>
<evidence type="ECO:0000256" key="2">
    <source>
        <dbReference type="ARBA" id="ARBA00009533"/>
    </source>
</evidence>